<reference evidence="2" key="1">
    <citation type="submission" date="2023-01" db="EMBL/GenBank/DDBJ databases">
        <title>Genome assembly of the deep-sea coral Lophelia pertusa.</title>
        <authorList>
            <person name="Herrera S."/>
            <person name="Cordes E."/>
        </authorList>
    </citation>
    <scope>NUCLEOTIDE SEQUENCE</scope>
    <source>
        <strain evidence="2">USNM1676648</strain>
        <tissue evidence="2">Polyp</tissue>
    </source>
</reference>
<dbReference type="InterPro" id="IPR028257">
    <property type="entry name" value="CEP126"/>
</dbReference>
<dbReference type="GO" id="GO:0031122">
    <property type="term" value="P:cytoplasmic microtubule organization"/>
    <property type="evidence" value="ECO:0007669"/>
    <property type="project" value="InterPro"/>
</dbReference>
<evidence type="ECO:0000256" key="1">
    <source>
        <dbReference type="SAM" id="MobiDB-lite"/>
    </source>
</evidence>
<organism evidence="2 3">
    <name type="scientific">Desmophyllum pertusum</name>
    <dbReference type="NCBI Taxonomy" id="174260"/>
    <lineage>
        <taxon>Eukaryota</taxon>
        <taxon>Metazoa</taxon>
        <taxon>Cnidaria</taxon>
        <taxon>Anthozoa</taxon>
        <taxon>Hexacorallia</taxon>
        <taxon>Scleractinia</taxon>
        <taxon>Caryophylliina</taxon>
        <taxon>Caryophylliidae</taxon>
        <taxon>Desmophyllum</taxon>
    </lineage>
</organism>
<dbReference type="GO" id="GO:0007052">
    <property type="term" value="P:mitotic spindle organization"/>
    <property type="evidence" value="ECO:0007669"/>
    <property type="project" value="InterPro"/>
</dbReference>
<accession>A0A9W9ZQ18</accession>
<feature type="compositionally biased region" description="Polar residues" evidence="1">
    <location>
        <begin position="62"/>
        <end position="89"/>
    </location>
</feature>
<evidence type="ECO:0000313" key="3">
    <source>
        <dbReference type="Proteomes" id="UP001163046"/>
    </source>
</evidence>
<dbReference type="AlphaFoldDB" id="A0A9W9ZQ18"/>
<feature type="region of interest" description="Disordered" evidence="1">
    <location>
        <begin position="46"/>
        <end position="89"/>
    </location>
</feature>
<dbReference type="Proteomes" id="UP001163046">
    <property type="component" value="Unassembled WGS sequence"/>
</dbReference>
<protein>
    <submittedName>
        <fullName evidence="2">Uncharacterized protein</fullName>
    </submittedName>
</protein>
<dbReference type="PANTHER" id="PTHR31191:SF4">
    <property type="entry name" value="CENTROSOMAL PROTEIN OF 126 KDA"/>
    <property type="match status" value="1"/>
</dbReference>
<dbReference type="EMBL" id="MU825879">
    <property type="protein sequence ID" value="KAJ7385852.1"/>
    <property type="molecule type" value="Genomic_DNA"/>
</dbReference>
<proteinExistence type="predicted"/>
<keyword evidence="3" id="KW-1185">Reference proteome</keyword>
<sequence length="89" mass="10108">MSPHQQYQAMMSARTGPSALSLEEQRLLQSLDRLNERLKVQEEVTKAISQKPRMNDSGYRKTPQSAIGSGSRQTQTNQHSSTRNLLHTR</sequence>
<name>A0A9W9ZQ18_9CNID</name>
<dbReference type="GO" id="GO:1905515">
    <property type="term" value="P:non-motile cilium assembly"/>
    <property type="evidence" value="ECO:0007669"/>
    <property type="project" value="InterPro"/>
</dbReference>
<dbReference type="GO" id="GO:0005813">
    <property type="term" value="C:centrosome"/>
    <property type="evidence" value="ECO:0007669"/>
    <property type="project" value="InterPro"/>
</dbReference>
<comment type="caution">
    <text evidence="2">The sequence shown here is derived from an EMBL/GenBank/DDBJ whole genome shotgun (WGS) entry which is preliminary data.</text>
</comment>
<feature type="region of interest" description="Disordered" evidence="1">
    <location>
        <begin position="1"/>
        <end position="21"/>
    </location>
</feature>
<dbReference type="PANTHER" id="PTHR31191">
    <property type="entry name" value="CENTROSOMAL PROTEIN CEP126"/>
    <property type="match status" value="1"/>
</dbReference>
<evidence type="ECO:0000313" key="2">
    <source>
        <dbReference type="EMBL" id="KAJ7385852.1"/>
    </source>
</evidence>
<dbReference type="GO" id="GO:0097546">
    <property type="term" value="C:ciliary base"/>
    <property type="evidence" value="ECO:0007669"/>
    <property type="project" value="InterPro"/>
</dbReference>
<gene>
    <name evidence="2" type="ORF">OS493_013888</name>
</gene>